<evidence type="ECO:0000256" key="1">
    <source>
        <dbReference type="SAM" id="SignalP"/>
    </source>
</evidence>
<dbReference type="SUPFAM" id="SSF51556">
    <property type="entry name" value="Metallo-dependent hydrolases"/>
    <property type="match status" value="1"/>
</dbReference>
<dbReference type="Gene3D" id="2.30.40.10">
    <property type="entry name" value="Urease, subunit C, domain 1"/>
    <property type="match status" value="1"/>
</dbReference>
<accession>A0ABQ6BIK8</accession>
<feature type="domain" description="Amidohydrolase-related" evidence="2">
    <location>
        <begin position="97"/>
        <end position="445"/>
    </location>
</feature>
<sequence length="450" mass="47374">MCKVQTLFREDFVKLITSLLTAAALFAATSAGAQTPAPAPVSPVEGTTFVHVGRLLADPATGVVQRDKTLVIEGNRIVDVRDGFVGDGRIVDLRSSFVLPGLIDSHVHLTGEQNPNSRLEGVTQSDVEQAFVGARFARRTLMAGFTTVADLGATNQTIFALRDAVRRGDVAGPRIIASGESVSVHGGHGDVNGYREDIMHLFTGESICSGADDCMRAVRLQVRSGADIIKITATGGVLSNTAAGLGQQFSDEELAAIIGAAHRMGRQVTAHAHGVDGINAFLRAGGDSIEHGTYLDDESIRLFRREGTYLVPTLLAGDFVGRIASGPNNFFTPAQTAKALEAGPKMLDMVRRAHAGGVRIAFGTDSGVSAHGDNAQEFALLVRAGMTPLETIQAATVNAAAHLRISQDAGRIATGMPADLIAVGGDPLTDVTELERVRFVMRGGVVYRAE</sequence>
<dbReference type="InterPro" id="IPR006680">
    <property type="entry name" value="Amidohydro-rel"/>
</dbReference>
<dbReference type="RefSeq" id="WP_284222388.1">
    <property type="nucleotide sequence ID" value="NZ_BSOY01000029.1"/>
</dbReference>
<evidence type="ECO:0000259" key="2">
    <source>
        <dbReference type="Pfam" id="PF01979"/>
    </source>
</evidence>
<dbReference type="CDD" id="cd01299">
    <property type="entry name" value="Met_dep_hydrolase_A"/>
    <property type="match status" value="1"/>
</dbReference>
<evidence type="ECO:0000313" key="3">
    <source>
        <dbReference type="EMBL" id="GLS01529.1"/>
    </source>
</evidence>
<evidence type="ECO:0000313" key="4">
    <source>
        <dbReference type="Proteomes" id="UP001156921"/>
    </source>
</evidence>
<feature type="chain" id="PRO_5046181660" evidence="1">
    <location>
        <begin position="34"/>
        <end position="450"/>
    </location>
</feature>
<protein>
    <submittedName>
        <fullName evidence="3">Xaa-Pro dipeptidase</fullName>
    </submittedName>
</protein>
<gene>
    <name evidence="3" type="ORF">GCM10007859_15440</name>
</gene>
<dbReference type="InterPro" id="IPR057744">
    <property type="entry name" value="OTAase-like"/>
</dbReference>
<dbReference type="Proteomes" id="UP001156921">
    <property type="component" value="Unassembled WGS sequence"/>
</dbReference>
<dbReference type="InterPro" id="IPR051781">
    <property type="entry name" value="Metallo-dep_Hydrolase"/>
</dbReference>
<reference evidence="4" key="1">
    <citation type="journal article" date="2019" name="Int. J. Syst. Evol. Microbiol.">
        <title>The Global Catalogue of Microorganisms (GCM) 10K type strain sequencing project: providing services to taxonomists for standard genome sequencing and annotation.</title>
        <authorList>
            <consortium name="The Broad Institute Genomics Platform"/>
            <consortium name="The Broad Institute Genome Sequencing Center for Infectious Disease"/>
            <person name="Wu L."/>
            <person name="Ma J."/>
        </authorList>
    </citation>
    <scope>NUCLEOTIDE SEQUENCE [LARGE SCALE GENOMIC DNA]</scope>
    <source>
        <strain evidence="4">NBRC 110107</strain>
    </source>
</reference>
<feature type="signal peptide" evidence="1">
    <location>
        <begin position="1"/>
        <end position="33"/>
    </location>
</feature>
<dbReference type="EMBL" id="BSOY01000029">
    <property type="protein sequence ID" value="GLS01529.1"/>
    <property type="molecule type" value="Genomic_DNA"/>
</dbReference>
<dbReference type="Gene3D" id="3.20.20.140">
    <property type="entry name" value="Metal-dependent hydrolases"/>
    <property type="match status" value="1"/>
</dbReference>
<dbReference type="Pfam" id="PF01979">
    <property type="entry name" value="Amidohydro_1"/>
    <property type="match status" value="1"/>
</dbReference>
<comment type="caution">
    <text evidence="3">The sequence shown here is derived from an EMBL/GenBank/DDBJ whole genome shotgun (WGS) entry which is preliminary data.</text>
</comment>
<dbReference type="InterPro" id="IPR011059">
    <property type="entry name" value="Metal-dep_hydrolase_composite"/>
</dbReference>
<dbReference type="InterPro" id="IPR032466">
    <property type="entry name" value="Metal_Hydrolase"/>
</dbReference>
<keyword evidence="4" id="KW-1185">Reference proteome</keyword>
<organism evidence="3 4">
    <name type="scientific">Brevundimonas denitrificans</name>
    <dbReference type="NCBI Taxonomy" id="1443434"/>
    <lineage>
        <taxon>Bacteria</taxon>
        <taxon>Pseudomonadati</taxon>
        <taxon>Pseudomonadota</taxon>
        <taxon>Alphaproteobacteria</taxon>
        <taxon>Caulobacterales</taxon>
        <taxon>Caulobacteraceae</taxon>
        <taxon>Brevundimonas</taxon>
    </lineage>
</organism>
<proteinExistence type="predicted"/>
<dbReference type="SUPFAM" id="SSF51338">
    <property type="entry name" value="Composite domain of metallo-dependent hydrolases"/>
    <property type="match status" value="1"/>
</dbReference>
<name>A0ABQ6BIK8_9CAUL</name>
<dbReference type="PANTHER" id="PTHR43135">
    <property type="entry name" value="ALPHA-D-RIBOSE 1-METHYLPHOSPHONATE 5-TRIPHOSPHATE DIPHOSPHATASE"/>
    <property type="match status" value="1"/>
</dbReference>
<dbReference type="PANTHER" id="PTHR43135:SF3">
    <property type="entry name" value="ALPHA-D-RIBOSE 1-METHYLPHOSPHONATE 5-TRIPHOSPHATE DIPHOSPHATASE"/>
    <property type="match status" value="1"/>
</dbReference>
<keyword evidence="1" id="KW-0732">Signal</keyword>